<dbReference type="AlphaFoldDB" id="A0A7T4EEK2"/>
<organism evidence="1 2">
    <name type="scientific">Corynebacterium glucuronolyticum</name>
    <dbReference type="NCBI Taxonomy" id="39791"/>
    <lineage>
        <taxon>Bacteria</taxon>
        <taxon>Bacillati</taxon>
        <taxon>Actinomycetota</taxon>
        <taxon>Actinomycetes</taxon>
        <taxon>Mycobacteriales</taxon>
        <taxon>Corynebacteriaceae</taxon>
        <taxon>Corynebacterium</taxon>
    </lineage>
</organism>
<accession>A0A7T4EEK2</accession>
<evidence type="ECO:0000313" key="2">
    <source>
        <dbReference type="Proteomes" id="UP000596145"/>
    </source>
</evidence>
<protein>
    <submittedName>
        <fullName evidence="1">DUF3558 domain-containing protein</fullName>
    </submittedName>
</protein>
<name>A0A7T4EEK2_9CORY</name>
<evidence type="ECO:0000313" key="1">
    <source>
        <dbReference type="EMBL" id="QQB45935.1"/>
    </source>
</evidence>
<gene>
    <name evidence="1" type="ORF">I6I10_10765</name>
</gene>
<dbReference type="PROSITE" id="PS51257">
    <property type="entry name" value="PROKAR_LIPOPROTEIN"/>
    <property type="match status" value="1"/>
</dbReference>
<dbReference type="InterPro" id="IPR024520">
    <property type="entry name" value="DUF3558"/>
</dbReference>
<dbReference type="Proteomes" id="UP000596145">
    <property type="component" value="Chromosome"/>
</dbReference>
<sequence length="194" mass="21547">MDRSKASGFSTVRSGFVFTLLSILFLSGCAQFLGADQGLSPEDEPYLFDRWDPNFHLAQPCADVTEERLAELGLMRLPDETGIPDREGLDSCSFDTEDGGMVIMSGGAYKLAAVTRRWLTLDYSPKESKHPALAYKQDGSDDSCNIAAETPRGTVEVHFKPSFEVDLSEPEQCAQAENYFDLLIGEKLNEYRKN</sequence>
<reference evidence="1 2" key="1">
    <citation type="submission" date="2020-12" db="EMBL/GenBank/DDBJ databases">
        <title>FDA dAtabase for Regulatory Grade micrObial Sequences (FDA-ARGOS): Supporting development and validation of Infectious Disease Dx tests.</title>
        <authorList>
            <person name="Sproer C."/>
            <person name="Gronow S."/>
            <person name="Severitt S."/>
            <person name="Schroder I."/>
            <person name="Tallon L."/>
            <person name="Sadzewicz L."/>
            <person name="Zhao X."/>
            <person name="Boylan J."/>
            <person name="Ott S."/>
            <person name="Bowen H."/>
            <person name="Vavikolanu K."/>
            <person name="Mehta A."/>
            <person name="Aluvathingal J."/>
            <person name="Nadendla S."/>
            <person name="Lowell S."/>
            <person name="Myers T."/>
            <person name="Yan Y."/>
            <person name="Sichtig H."/>
        </authorList>
    </citation>
    <scope>NUCLEOTIDE SEQUENCE [LARGE SCALE GENOMIC DNA]</scope>
    <source>
        <strain evidence="1 2">FDAARGOS_1053</strain>
    </source>
</reference>
<dbReference type="GeneID" id="92759828"/>
<dbReference type="OrthoDB" id="4408965at2"/>
<dbReference type="RefSeq" id="WP_084036261.1">
    <property type="nucleotide sequence ID" value="NZ_CP066007.1"/>
</dbReference>
<dbReference type="Pfam" id="PF12079">
    <property type="entry name" value="DUF3558"/>
    <property type="match status" value="1"/>
</dbReference>
<dbReference type="EMBL" id="CP066007">
    <property type="protein sequence ID" value="QQB45935.1"/>
    <property type="molecule type" value="Genomic_DNA"/>
</dbReference>
<proteinExistence type="predicted"/>